<dbReference type="CDD" id="cd23763">
    <property type="entry name" value="ASKHA_ATPase_ROK"/>
    <property type="match status" value="1"/>
</dbReference>
<dbReference type="Gene3D" id="3.30.420.40">
    <property type="match status" value="2"/>
</dbReference>
<dbReference type="PANTHER" id="PTHR18964">
    <property type="entry name" value="ROK (REPRESSOR, ORF, KINASE) FAMILY"/>
    <property type="match status" value="1"/>
</dbReference>
<dbReference type="PANTHER" id="PTHR18964:SF149">
    <property type="entry name" value="BIFUNCTIONAL UDP-N-ACETYLGLUCOSAMINE 2-EPIMERASE_N-ACETYLMANNOSAMINE KINASE"/>
    <property type="match status" value="1"/>
</dbReference>
<evidence type="ECO:0000313" key="5">
    <source>
        <dbReference type="Proteomes" id="UP000029518"/>
    </source>
</evidence>
<dbReference type="InterPro" id="IPR000600">
    <property type="entry name" value="ROK"/>
</dbReference>
<evidence type="ECO:0000313" key="4">
    <source>
        <dbReference type="EMBL" id="AIQ60023.1"/>
    </source>
</evidence>
<dbReference type="KEGG" id="pbd:PBOR_26035"/>
<evidence type="ECO:0000256" key="3">
    <source>
        <dbReference type="ARBA" id="ARBA00022629"/>
    </source>
</evidence>
<dbReference type="SUPFAM" id="SSF53067">
    <property type="entry name" value="Actin-like ATPase domain"/>
    <property type="match status" value="1"/>
</dbReference>
<dbReference type="OrthoDB" id="6501901at2"/>
<accession>A0A089LLH9</accession>
<proteinExistence type="inferred from homology"/>
<organism evidence="4 5">
    <name type="scientific">Paenibacillus borealis</name>
    <dbReference type="NCBI Taxonomy" id="160799"/>
    <lineage>
        <taxon>Bacteria</taxon>
        <taxon>Bacillati</taxon>
        <taxon>Bacillota</taxon>
        <taxon>Bacilli</taxon>
        <taxon>Bacillales</taxon>
        <taxon>Paenibacillaceae</taxon>
        <taxon>Paenibacillus</taxon>
    </lineage>
</organism>
<dbReference type="InterPro" id="IPR036388">
    <property type="entry name" value="WH-like_DNA-bd_sf"/>
</dbReference>
<dbReference type="InterPro" id="IPR036390">
    <property type="entry name" value="WH_DNA-bd_sf"/>
</dbReference>
<keyword evidence="3" id="KW-0119">Carbohydrate metabolism</keyword>
<keyword evidence="5" id="KW-1185">Reference proteome</keyword>
<dbReference type="Proteomes" id="UP000029518">
    <property type="component" value="Chromosome"/>
</dbReference>
<evidence type="ECO:0000256" key="1">
    <source>
        <dbReference type="ARBA" id="ARBA00002486"/>
    </source>
</evidence>
<dbReference type="Gene3D" id="1.10.10.10">
    <property type="entry name" value="Winged helix-like DNA-binding domain superfamily/Winged helix DNA-binding domain"/>
    <property type="match status" value="1"/>
</dbReference>
<dbReference type="HOGENOM" id="CLU_067512_0_0_9"/>
<protein>
    <submittedName>
        <fullName evidence="4">Transcriptional regulator</fullName>
    </submittedName>
</protein>
<keyword evidence="3" id="KW-0859">Xylose metabolism</keyword>
<dbReference type="Pfam" id="PF00480">
    <property type="entry name" value="ROK"/>
    <property type="match status" value="1"/>
</dbReference>
<sequence>MATPSHNTQLVKKINVELVKNILRTSGIGTKASIAGLTRLSVATCGTILNELVQTGEILELGWEESSGGRPARKYQFNANYSLMICMIVRSEGGIQSISYALANLNGEILEQTDKVHDQITLDTLTDWLDQIIEVHPNVQAVGIGIPGVVQQDRIGICDVPALADQPLGILLKERYEEVEIIIENDMNLTVYGLYQRLFPDEESQFAVLTFPKDHFPGAGFMVNGRLLNGNSFFSGEVSYLPYGIPREKQLQLLQNDGDPGKLAVHALVSIISIINPATIVITGDNISPGMLEELRSGCREIIPPEHMPELIIQNDTRQEYMAGLITTTMESLTYRFQLVERK</sequence>
<dbReference type="SUPFAM" id="SSF46785">
    <property type="entry name" value="Winged helix' DNA-binding domain"/>
    <property type="match status" value="1"/>
</dbReference>
<evidence type="ECO:0000256" key="2">
    <source>
        <dbReference type="ARBA" id="ARBA00006479"/>
    </source>
</evidence>
<dbReference type="InterPro" id="IPR043129">
    <property type="entry name" value="ATPase_NBD"/>
</dbReference>
<dbReference type="AlphaFoldDB" id="A0A089LLH9"/>
<dbReference type="RefSeq" id="WP_042216386.1">
    <property type="nucleotide sequence ID" value="NZ_CP009285.1"/>
</dbReference>
<dbReference type="EMBL" id="CP009285">
    <property type="protein sequence ID" value="AIQ60023.1"/>
    <property type="molecule type" value="Genomic_DNA"/>
</dbReference>
<reference evidence="4" key="1">
    <citation type="submission" date="2014-08" db="EMBL/GenBank/DDBJ databases">
        <title>Comparative genomics of the Paenibacillus odorifer group.</title>
        <authorList>
            <person name="den Bakker H.C."/>
            <person name="Tsai Y.-C.Y.-C."/>
            <person name="Martin N."/>
            <person name="Korlach J."/>
            <person name="Wiedmann M."/>
        </authorList>
    </citation>
    <scope>NUCLEOTIDE SEQUENCE [LARGE SCALE GENOMIC DNA]</scope>
    <source>
        <strain evidence="4">DSM 13188</strain>
    </source>
</reference>
<dbReference type="GO" id="GO:0042732">
    <property type="term" value="P:D-xylose metabolic process"/>
    <property type="evidence" value="ECO:0007669"/>
    <property type="project" value="UniProtKB-KW"/>
</dbReference>
<name>A0A089LLH9_PAEBO</name>
<comment type="similarity">
    <text evidence="2">Belongs to the ROK (NagC/XylR) family.</text>
</comment>
<gene>
    <name evidence="4" type="ORF">PBOR_26035</name>
</gene>
<comment type="function">
    <text evidence="1">Transcriptional repressor of xylose-utilizing enzymes.</text>
</comment>